<dbReference type="RefSeq" id="WP_188855689.1">
    <property type="nucleotide sequence ID" value="NZ_BMOS01000001.1"/>
</dbReference>
<keyword evidence="3" id="KW-1185">Reference proteome</keyword>
<gene>
    <name evidence="2" type="ORF">GCM10007971_02240</name>
</gene>
<evidence type="ECO:0000313" key="3">
    <source>
        <dbReference type="Proteomes" id="UP000624041"/>
    </source>
</evidence>
<sequence length="101" mass="11473">MQENGMELILKELKAMNEKITAIETNMATKEDLESINLKIDSISKQVVKNAEDISVIKDNQEKETENYTEALSVLNNLATKDDLDYLDKKVGEHDGEIFKI</sequence>
<dbReference type="AlphaFoldDB" id="A0A917XR34"/>
<dbReference type="EMBL" id="BMOS01000001">
    <property type="protein sequence ID" value="GGN49563.1"/>
    <property type="molecule type" value="Genomic_DNA"/>
</dbReference>
<reference evidence="2" key="1">
    <citation type="journal article" date="2014" name="Int. J. Syst. Evol. Microbiol.">
        <title>Complete genome sequence of Corynebacterium casei LMG S-19264T (=DSM 44701T), isolated from a smear-ripened cheese.</title>
        <authorList>
            <consortium name="US DOE Joint Genome Institute (JGI-PGF)"/>
            <person name="Walter F."/>
            <person name="Albersmeier A."/>
            <person name="Kalinowski J."/>
            <person name="Ruckert C."/>
        </authorList>
    </citation>
    <scope>NUCLEOTIDE SEQUENCE</scope>
    <source>
        <strain evidence="2">JCM 17251</strain>
    </source>
</reference>
<comment type="caution">
    <text evidence="2">The sequence shown here is derived from an EMBL/GenBank/DDBJ whole genome shotgun (WGS) entry which is preliminary data.</text>
</comment>
<accession>A0A917XR34</accession>
<reference evidence="2" key="2">
    <citation type="submission" date="2020-09" db="EMBL/GenBank/DDBJ databases">
        <authorList>
            <person name="Sun Q."/>
            <person name="Ohkuma M."/>
        </authorList>
    </citation>
    <scope>NUCLEOTIDE SEQUENCE</scope>
    <source>
        <strain evidence="2">JCM 17251</strain>
    </source>
</reference>
<keyword evidence="1" id="KW-0175">Coiled coil</keyword>
<name>A0A917XR34_9BACI</name>
<proteinExistence type="predicted"/>
<dbReference type="Proteomes" id="UP000624041">
    <property type="component" value="Unassembled WGS sequence"/>
</dbReference>
<organism evidence="2 3">
    <name type="scientific">Oceanobacillus indicireducens</name>
    <dbReference type="NCBI Taxonomy" id="1004261"/>
    <lineage>
        <taxon>Bacteria</taxon>
        <taxon>Bacillati</taxon>
        <taxon>Bacillota</taxon>
        <taxon>Bacilli</taxon>
        <taxon>Bacillales</taxon>
        <taxon>Bacillaceae</taxon>
        <taxon>Oceanobacillus</taxon>
    </lineage>
</organism>
<evidence type="ECO:0000313" key="2">
    <source>
        <dbReference type="EMBL" id="GGN49563.1"/>
    </source>
</evidence>
<evidence type="ECO:0000256" key="1">
    <source>
        <dbReference type="SAM" id="Coils"/>
    </source>
</evidence>
<protein>
    <submittedName>
        <fullName evidence="2">Uncharacterized protein</fullName>
    </submittedName>
</protein>
<feature type="coiled-coil region" evidence="1">
    <location>
        <begin position="6"/>
        <end position="33"/>
    </location>
</feature>